<comment type="caution">
    <text evidence="1">The sequence shown here is derived from an EMBL/GenBank/DDBJ whole genome shotgun (WGS) entry which is preliminary data.</text>
</comment>
<keyword evidence="2" id="KW-1185">Reference proteome</keyword>
<organism evidence="1 2">
    <name type="scientific">Tilletia horrida</name>
    <dbReference type="NCBI Taxonomy" id="155126"/>
    <lineage>
        <taxon>Eukaryota</taxon>
        <taxon>Fungi</taxon>
        <taxon>Dikarya</taxon>
        <taxon>Basidiomycota</taxon>
        <taxon>Ustilaginomycotina</taxon>
        <taxon>Exobasidiomycetes</taxon>
        <taxon>Tilletiales</taxon>
        <taxon>Tilletiaceae</taxon>
        <taxon>Tilletia</taxon>
    </lineage>
</organism>
<dbReference type="EMBL" id="JAPDMQ010001348">
    <property type="protein sequence ID" value="KAK0518277.1"/>
    <property type="molecule type" value="Genomic_DNA"/>
</dbReference>
<sequence>MTRFSTRQDLRRAAALLPEFYRSQIIEVNELLDTGITAALQPDTSGHAEEAGDAVALVGLVLRHTWTLWRLDRLCKALPVLLHPPAFPPAHIGFAPAIHSSAEDAITRFNASLAEELDSLDADLLAKVPGALLRCPEFSKILLRLIKQDTTTDESYLRRLALVHWALQAALLASLRRQTRNQQQLEALFLAERNAYQPV</sequence>
<gene>
    <name evidence="1" type="ORF">OC842_007839</name>
</gene>
<evidence type="ECO:0000313" key="2">
    <source>
        <dbReference type="Proteomes" id="UP001176521"/>
    </source>
</evidence>
<dbReference type="Proteomes" id="UP001176521">
    <property type="component" value="Unassembled WGS sequence"/>
</dbReference>
<reference evidence="1" key="1">
    <citation type="journal article" date="2023" name="PhytoFront">
        <title>Draft Genome Resources of Seven Strains of Tilletia horrida, Causal Agent of Kernel Smut of Rice.</title>
        <authorList>
            <person name="Khanal S."/>
            <person name="Antony Babu S."/>
            <person name="Zhou X.G."/>
        </authorList>
    </citation>
    <scope>NUCLEOTIDE SEQUENCE</scope>
    <source>
        <strain evidence="1">TX3</strain>
    </source>
</reference>
<name>A0AAN6G3E3_9BASI</name>
<dbReference type="AlphaFoldDB" id="A0AAN6G3E3"/>
<protein>
    <submittedName>
        <fullName evidence="1">Uncharacterized protein</fullName>
    </submittedName>
</protein>
<evidence type="ECO:0000313" key="1">
    <source>
        <dbReference type="EMBL" id="KAK0518277.1"/>
    </source>
</evidence>
<accession>A0AAN6G3E3</accession>
<proteinExistence type="predicted"/>